<name>A0ABW2MVF4_9FLAO</name>
<organism evidence="2 3">
    <name type="scientific">Jejudonia soesokkakensis</name>
    <dbReference type="NCBI Taxonomy" id="1323432"/>
    <lineage>
        <taxon>Bacteria</taxon>
        <taxon>Pseudomonadati</taxon>
        <taxon>Bacteroidota</taxon>
        <taxon>Flavobacteriia</taxon>
        <taxon>Flavobacteriales</taxon>
        <taxon>Flavobacteriaceae</taxon>
        <taxon>Jejudonia</taxon>
    </lineage>
</organism>
<dbReference type="SUPFAM" id="SSF52833">
    <property type="entry name" value="Thioredoxin-like"/>
    <property type="match status" value="1"/>
</dbReference>
<evidence type="ECO:0000259" key="1">
    <source>
        <dbReference type="PROSITE" id="PS51352"/>
    </source>
</evidence>
<dbReference type="PROSITE" id="PS51352">
    <property type="entry name" value="THIOREDOXIN_2"/>
    <property type="match status" value="1"/>
</dbReference>
<dbReference type="InterPro" id="IPR013766">
    <property type="entry name" value="Thioredoxin_domain"/>
</dbReference>
<dbReference type="InterPro" id="IPR036249">
    <property type="entry name" value="Thioredoxin-like_sf"/>
</dbReference>
<dbReference type="Gene3D" id="3.40.30.10">
    <property type="entry name" value="Glutaredoxin"/>
    <property type="match status" value="1"/>
</dbReference>
<dbReference type="EMBL" id="JBHTBN010000003">
    <property type="protein sequence ID" value="MFC7357497.1"/>
    <property type="molecule type" value="Genomic_DNA"/>
</dbReference>
<proteinExistence type="predicted"/>
<reference evidence="3" key="1">
    <citation type="journal article" date="2019" name="Int. J. Syst. Evol. Microbiol.">
        <title>The Global Catalogue of Microorganisms (GCM) 10K type strain sequencing project: providing services to taxonomists for standard genome sequencing and annotation.</title>
        <authorList>
            <consortium name="The Broad Institute Genomics Platform"/>
            <consortium name="The Broad Institute Genome Sequencing Center for Infectious Disease"/>
            <person name="Wu L."/>
            <person name="Ma J."/>
        </authorList>
    </citation>
    <scope>NUCLEOTIDE SEQUENCE [LARGE SCALE GENOMIC DNA]</scope>
    <source>
        <strain evidence="3">CGMCC 1.16306</strain>
    </source>
</reference>
<keyword evidence="3" id="KW-1185">Reference proteome</keyword>
<dbReference type="Proteomes" id="UP001596415">
    <property type="component" value="Unassembled WGS sequence"/>
</dbReference>
<dbReference type="InterPro" id="IPR012336">
    <property type="entry name" value="Thioredoxin-like_fold"/>
</dbReference>
<sequence>MYSKLLIFLIPFVLFSCNTKEETSNDSWIGGQIVNPKSDYVVILKEGVLLDTVSLDHNNFFMYHPENSEKGLYTIKHNEYQVFYLEPGDSLMLRVNTMDFDESISFTGTGAEKNNLLIDLFLRNEEDTEMMGDIYQLPPSQFLKKIDSLQRIRKKMVAGFTSENKASDDFKAIVEANLAYDYYSKKESYVAIHAENPSSYLDSLPPNYFDYRKKINLDNPSFRNYFSYTRFLNRYFDNLAHEKIDSATDYYDWNSYAHNKEKIILIDSLVKNDSIKNSLMRRAVRRYLLSTKDGVKSQEIVSLFAEISTNKNDLEALQALATYTVKLTPGNKIPDIQLVDTENLNRNLQNLIKKNSVIYFWTYESVNHYRDVHTKAAELHNKYPEYDFIGINTDRDYKKWKAIVLRNGFKTKDEYQIENLENAANELAIHTVNKAIIVGRDGKILDGNTSLFSSSIETLLVGYLNR</sequence>
<evidence type="ECO:0000313" key="2">
    <source>
        <dbReference type="EMBL" id="MFC7357497.1"/>
    </source>
</evidence>
<dbReference type="RefSeq" id="WP_380217343.1">
    <property type="nucleotide sequence ID" value="NZ_JBHTBN010000003.1"/>
</dbReference>
<dbReference type="PROSITE" id="PS51257">
    <property type="entry name" value="PROKAR_LIPOPROTEIN"/>
    <property type="match status" value="1"/>
</dbReference>
<protein>
    <submittedName>
        <fullName evidence="2">TlpA family protein disulfide reductase</fullName>
    </submittedName>
</protein>
<feature type="domain" description="Thioredoxin" evidence="1">
    <location>
        <begin position="327"/>
        <end position="466"/>
    </location>
</feature>
<accession>A0ABW2MVF4</accession>
<dbReference type="Pfam" id="PF13905">
    <property type="entry name" value="Thioredoxin_8"/>
    <property type="match status" value="1"/>
</dbReference>
<gene>
    <name evidence="2" type="ORF">ACFQO1_07345</name>
</gene>
<comment type="caution">
    <text evidence="2">The sequence shown here is derived from an EMBL/GenBank/DDBJ whole genome shotgun (WGS) entry which is preliminary data.</text>
</comment>
<evidence type="ECO:0000313" key="3">
    <source>
        <dbReference type="Proteomes" id="UP001596415"/>
    </source>
</evidence>